<proteinExistence type="predicted"/>
<dbReference type="SUPFAM" id="SSF56349">
    <property type="entry name" value="DNA breaking-rejoining enzymes"/>
    <property type="match status" value="1"/>
</dbReference>
<protein>
    <submittedName>
        <fullName evidence="4">Tyrosine-type recombinase/integrase</fullName>
    </submittedName>
</protein>
<evidence type="ECO:0000259" key="3">
    <source>
        <dbReference type="PROSITE" id="PS51898"/>
    </source>
</evidence>
<feature type="domain" description="Tyr recombinase" evidence="3">
    <location>
        <begin position="1"/>
        <end position="68"/>
    </location>
</feature>
<dbReference type="Proteomes" id="UP000780875">
    <property type="component" value="Unassembled WGS sequence"/>
</dbReference>
<reference evidence="4 5" key="1">
    <citation type="submission" date="2021-09" db="EMBL/GenBank/DDBJ databases">
        <title>Whole genome sequence of Nocardioides sp. GBK3QG-3.</title>
        <authorList>
            <person name="Tuo L."/>
        </authorList>
    </citation>
    <scope>NUCLEOTIDE SEQUENCE [LARGE SCALE GENOMIC DNA]</scope>
    <source>
        <strain evidence="4 5">GBK3QG-3</strain>
    </source>
</reference>
<sequence length="89" mass="9593">MATTSWPQQSTSHGRRIHDLRHTAACLWLARGVDPGTVQAWMGHESIATTNIYLHFLGTGADRAGLEQLNAPRGAAGGPRQRPSGGLHR</sequence>
<dbReference type="InterPro" id="IPR013762">
    <property type="entry name" value="Integrase-like_cat_sf"/>
</dbReference>
<dbReference type="Pfam" id="PF00589">
    <property type="entry name" value="Phage_integrase"/>
    <property type="match status" value="1"/>
</dbReference>
<keyword evidence="5" id="KW-1185">Reference proteome</keyword>
<keyword evidence="1" id="KW-0233">DNA recombination</keyword>
<comment type="caution">
    <text evidence="4">The sequence shown here is derived from an EMBL/GenBank/DDBJ whole genome shotgun (WGS) entry which is preliminary data.</text>
</comment>
<dbReference type="EMBL" id="JAIQZJ010000007">
    <property type="protein sequence ID" value="MBZ5739136.1"/>
    <property type="molecule type" value="Genomic_DNA"/>
</dbReference>
<feature type="region of interest" description="Disordered" evidence="2">
    <location>
        <begin position="67"/>
        <end position="89"/>
    </location>
</feature>
<accession>A0ABS7UDR5</accession>
<gene>
    <name evidence="4" type="ORF">K8U61_13260</name>
</gene>
<evidence type="ECO:0000256" key="1">
    <source>
        <dbReference type="ARBA" id="ARBA00023172"/>
    </source>
</evidence>
<dbReference type="InterPro" id="IPR011010">
    <property type="entry name" value="DNA_brk_join_enz"/>
</dbReference>
<organism evidence="4 5">
    <name type="scientific">Nocardioides mangrovi</name>
    <dbReference type="NCBI Taxonomy" id="2874580"/>
    <lineage>
        <taxon>Bacteria</taxon>
        <taxon>Bacillati</taxon>
        <taxon>Actinomycetota</taxon>
        <taxon>Actinomycetes</taxon>
        <taxon>Propionibacteriales</taxon>
        <taxon>Nocardioidaceae</taxon>
        <taxon>Nocardioides</taxon>
    </lineage>
</organism>
<dbReference type="PROSITE" id="PS51898">
    <property type="entry name" value="TYR_RECOMBINASE"/>
    <property type="match status" value="1"/>
</dbReference>
<evidence type="ECO:0000313" key="4">
    <source>
        <dbReference type="EMBL" id="MBZ5739136.1"/>
    </source>
</evidence>
<evidence type="ECO:0000313" key="5">
    <source>
        <dbReference type="Proteomes" id="UP000780875"/>
    </source>
</evidence>
<dbReference type="Gene3D" id="1.10.443.10">
    <property type="entry name" value="Intergrase catalytic core"/>
    <property type="match status" value="1"/>
</dbReference>
<name>A0ABS7UDR5_9ACTN</name>
<dbReference type="InterPro" id="IPR002104">
    <property type="entry name" value="Integrase_catalytic"/>
</dbReference>
<evidence type="ECO:0000256" key="2">
    <source>
        <dbReference type="SAM" id="MobiDB-lite"/>
    </source>
</evidence>